<accession>A0A2P7YNS2</accession>
<evidence type="ECO:0000256" key="1">
    <source>
        <dbReference type="ARBA" id="ARBA00007151"/>
    </source>
</evidence>
<gene>
    <name evidence="6" type="ORF">C7M61_003324</name>
</gene>
<dbReference type="GeneID" id="36566713"/>
<dbReference type="Gene3D" id="1.10.455.10">
    <property type="entry name" value="Ribosomal protein S7 domain"/>
    <property type="match status" value="1"/>
</dbReference>
<comment type="similarity">
    <text evidence="1 4">Belongs to the universal ribosomal protein uS7 family.</text>
</comment>
<evidence type="ECO:0000256" key="3">
    <source>
        <dbReference type="ARBA" id="ARBA00023274"/>
    </source>
</evidence>
<dbReference type="RefSeq" id="XP_024713152.1">
    <property type="nucleotide sequence ID" value="XM_024858665.1"/>
</dbReference>
<dbReference type="AlphaFoldDB" id="A0A2P7YNS2"/>
<evidence type="ECO:0000256" key="4">
    <source>
        <dbReference type="RuleBase" id="RU003619"/>
    </source>
</evidence>
<evidence type="ECO:0000259" key="5">
    <source>
        <dbReference type="Pfam" id="PF00177"/>
    </source>
</evidence>
<dbReference type="STRING" id="418784.A0A2P7YNS2"/>
<reference evidence="6 7" key="1">
    <citation type="submission" date="2018-03" db="EMBL/GenBank/DDBJ databases">
        <title>Candida pseudohaemulonii genome assembly and annotation.</title>
        <authorList>
            <person name="Munoz J.F."/>
            <person name="Gade L.G."/>
            <person name="Chow N.A."/>
            <person name="Litvintseva A.P."/>
            <person name="Loparev V.N."/>
            <person name="Cuomo C.A."/>
        </authorList>
    </citation>
    <scope>NUCLEOTIDE SEQUENCE [LARGE SCALE GENOMIC DNA]</scope>
    <source>
        <strain evidence="6 7">B12108</strain>
    </source>
</reference>
<dbReference type="OrthoDB" id="9972728at2759"/>
<evidence type="ECO:0000256" key="2">
    <source>
        <dbReference type="ARBA" id="ARBA00022980"/>
    </source>
</evidence>
<dbReference type="InterPro" id="IPR000235">
    <property type="entry name" value="Ribosomal_uS7"/>
</dbReference>
<comment type="caution">
    <text evidence="6">The sequence shown here is derived from an EMBL/GenBank/DDBJ whole genome shotgun (WGS) entry which is preliminary data.</text>
</comment>
<feature type="domain" description="Small ribosomal subunit protein uS7" evidence="5">
    <location>
        <begin position="110"/>
        <end position="252"/>
    </location>
</feature>
<keyword evidence="2 4" id="KW-0689">Ribosomal protein</keyword>
<dbReference type="Pfam" id="PF00177">
    <property type="entry name" value="Ribosomal_S7"/>
    <property type="match status" value="1"/>
</dbReference>
<dbReference type="InterPro" id="IPR047988">
    <property type="entry name" value="Ribosomal_uS7m_fungi"/>
</dbReference>
<dbReference type="GO" id="GO:0003723">
    <property type="term" value="F:RNA binding"/>
    <property type="evidence" value="ECO:0007669"/>
    <property type="project" value="InterPro"/>
</dbReference>
<evidence type="ECO:0000313" key="6">
    <source>
        <dbReference type="EMBL" id="PSK37617.1"/>
    </source>
</evidence>
<organism evidence="6 7">
    <name type="scientific">Candidozyma pseudohaemuli</name>
    <dbReference type="NCBI Taxonomy" id="418784"/>
    <lineage>
        <taxon>Eukaryota</taxon>
        <taxon>Fungi</taxon>
        <taxon>Dikarya</taxon>
        <taxon>Ascomycota</taxon>
        <taxon>Saccharomycotina</taxon>
        <taxon>Pichiomycetes</taxon>
        <taxon>Metschnikowiaceae</taxon>
        <taxon>Candidozyma</taxon>
    </lineage>
</organism>
<keyword evidence="3 4" id="KW-0687">Ribonucleoprotein</keyword>
<dbReference type="GO" id="GO:0006412">
    <property type="term" value="P:translation"/>
    <property type="evidence" value="ECO:0007669"/>
    <property type="project" value="InterPro"/>
</dbReference>
<dbReference type="PROSITE" id="PS00052">
    <property type="entry name" value="RIBOSOMAL_S7"/>
    <property type="match status" value="1"/>
</dbReference>
<proteinExistence type="inferred from homology"/>
<dbReference type="Proteomes" id="UP000241107">
    <property type="component" value="Unassembled WGS sequence"/>
</dbReference>
<name>A0A2P7YNS2_9ASCO</name>
<dbReference type="InterPro" id="IPR023798">
    <property type="entry name" value="Ribosomal_uS7_dom"/>
</dbReference>
<dbReference type="PANTHER" id="PTHR11205">
    <property type="entry name" value="RIBOSOMAL PROTEIN S7"/>
    <property type="match status" value="1"/>
</dbReference>
<dbReference type="SUPFAM" id="SSF47973">
    <property type="entry name" value="Ribosomal protein S7"/>
    <property type="match status" value="1"/>
</dbReference>
<dbReference type="VEuPathDB" id="FungiDB:C7M61_003324"/>
<dbReference type="CDD" id="cd14868">
    <property type="entry name" value="uS7_Mitochondria_Fungi"/>
    <property type="match status" value="1"/>
</dbReference>
<dbReference type="GO" id="GO:0003735">
    <property type="term" value="F:structural constituent of ribosome"/>
    <property type="evidence" value="ECO:0007669"/>
    <property type="project" value="EnsemblFungi"/>
</dbReference>
<protein>
    <recommendedName>
        <fullName evidence="5">Small ribosomal subunit protein uS7 domain-containing protein</fullName>
    </recommendedName>
</protein>
<dbReference type="InterPro" id="IPR036823">
    <property type="entry name" value="Ribosomal_uS7_dom_sf"/>
</dbReference>
<keyword evidence="7" id="KW-1185">Reference proteome</keyword>
<evidence type="ECO:0000313" key="7">
    <source>
        <dbReference type="Proteomes" id="UP000241107"/>
    </source>
</evidence>
<dbReference type="InterPro" id="IPR020606">
    <property type="entry name" value="Ribosomal_uS7_CS"/>
</dbReference>
<dbReference type="GO" id="GO:0005763">
    <property type="term" value="C:mitochondrial small ribosomal subunit"/>
    <property type="evidence" value="ECO:0007669"/>
    <property type="project" value="EnsemblFungi"/>
</dbReference>
<dbReference type="EMBL" id="PYFQ01000008">
    <property type="protein sequence ID" value="PSK37617.1"/>
    <property type="molecule type" value="Genomic_DNA"/>
</dbReference>
<sequence length="257" mass="29639">MSFFRAVARLARVAVPRNRLLHIPVNQLRFNSSIQQNASPASLTTQILGHEKDKITEEDLDEWLSAVRTLKQGDKKPETETEIYLDEFLKPEQFLNEKFEPSVAQLAEVERFKAAPVPLKEDPTVEHFVNVIMRHGKKTRARTIVSRAFYLVSLRTGQDPVRVFYEALERLGPLFDTRTEKTGFAKNRIVPIALDKRQRNRYAMNWILEGSNNKKSPALSVRLAEEIINAFEGRSSGYDKKARMHKEAITQRSYLRT</sequence>